<proteinExistence type="inferred from homology"/>
<dbReference type="InterPro" id="IPR016069">
    <property type="entry name" value="Translin_C"/>
</dbReference>
<comment type="subcellular location">
    <subcellularLocation>
        <location evidence="2">Cytoplasm</location>
    </subcellularLocation>
    <subcellularLocation>
        <location evidence="1">Nucleus</location>
    </subcellularLocation>
</comment>
<comment type="similarity">
    <text evidence="3">Belongs to the translin family.</text>
</comment>
<dbReference type="SUPFAM" id="SSF74784">
    <property type="entry name" value="Translin"/>
    <property type="match status" value="1"/>
</dbReference>
<keyword evidence="7" id="KW-1185">Reference proteome</keyword>
<reference evidence="6" key="1">
    <citation type="submission" date="2022-11" db="EMBL/GenBank/DDBJ databases">
        <title>Centuries of genome instability and evolution in soft-shell clam transmissible cancer (bioRxiv).</title>
        <authorList>
            <person name="Hart S.F.M."/>
            <person name="Yonemitsu M.A."/>
            <person name="Giersch R.M."/>
            <person name="Beal B.F."/>
            <person name="Arriagada G."/>
            <person name="Davis B.W."/>
            <person name="Ostrander E.A."/>
            <person name="Goff S.P."/>
            <person name="Metzger M.J."/>
        </authorList>
    </citation>
    <scope>NUCLEOTIDE SEQUENCE</scope>
    <source>
        <strain evidence="6">MELC-2E11</strain>
        <tissue evidence="6">Siphon/mantle</tissue>
    </source>
</reference>
<accession>A0ABY7FD35</accession>
<evidence type="ECO:0000313" key="6">
    <source>
        <dbReference type="EMBL" id="WAR20032.1"/>
    </source>
</evidence>
<dbReference type="PANTHER" id="PTHR10741">
    <property type="entry name" value="TRANSLIN AND TRANSLIN ASSOCIATED PROTEIN X"/>
    <property type="match status" value="1"/>
</dbReference>
<keyword evidence="5" id="KW-0539">Nucleus</keyword>
<dbReference type="InterPro" id="IPR016068">
    <property type="entry name" value="Translin_N"/>
</dbReference>
<dbReference type="Gene3D" id="1.20.58.200">
    <property type="entry name" value="Translin, domain 2"/>
    <property type="match status" value="1"/>
</dbReference>
<sequence>MFRSFQQQLDSKHDKHERIVKLSRLQEYIEALTFLFFLKNNHLISLEDVQKRLTFTDTPPVDDSQSEGSSQAPYVLGIADLTGEMTRRAINSVGDGDLTRPFEICTFLQEMESGYSGLTNCNREVNRKLTVLRQSLRKVENACYTLRVRGSETPKHMLVDMISKSSGAAQFIEELGVDEDKPSFNCYLVLKAND</sequence>
<protein>
    <submittedName>
        <fullName evidence="6">TSNAX-like protein</fullName>
    </submittedName>
</protein>
<evidence type="ECO:0000256" key="4">
    <source>
        <dbReference type="ARBA" id="ARBA00022490"/>
    </source>
</evidence>
<gene>
    <name evidence="6" type="ORF">MAR_001870</name>
</gene>
<evidence type="ECO:0000256" key="3">
    <source>
        <dbReference type="ARBA" id="ARBA00005902"/>
    </source>
</evidence>
<evidence type="ECO:0000313" key="7">
    <source>
        <dbReference type="Proteomes" id="UP001164746"/>
    </source>
</evidence>
<dbReference type="Pfam" id="PF01997">
    <property type="entry name" value="Translin"/>
    <property type="match status" value="1"/>
</dbReference>
<evidence type="ECO:0000256" key="2">
    <source>
        <dbReference type="ARBA" id="ARBA00004496"/>
    </source>
</evidence>
<dbReference type="Gene3D" id="1.20.58.190">
    <property type="entry name" value="Translin, domain 1"/>
    <property type="match status" value="2"/>
</dbReference>
<dbReference type="InterPro" id="IPR036081">
    <property type="entry name" value="Translin_sf"/>
</dbReference>
<dbReference type="EMBL" id="CP111022">
    <property type="protein sequence ID" value="WAR20032.1"/>
    <property type="molecule type" value="Genomic_DNA"/>
</dbReference>
<dbReference type="Proteomes" id="UP001164746">
    <property type="component" value="Chromosome 11"/>
</dbReference>
<organism evidence="6 7">
    <name type="scientific">Mya arenaria</name>
    <name type="common">Soft-shell clam</name>
    <dbReference type="NCBI Taxonomy" id="6604"/>
    <lineage>
        <taxon>Eukaryota</taxon>
        <taxon>Metazoa</taxon>
        <taxon>Spiralia</taxon>
        <taxon>Lophotrochozoa</taxon>
        <taxon>Mollusca</taxon>
        <taxon>Bivalvia</taxon>
        <taxon>Autobranchia</taxon>
        <taxon>Heteroconchia</taxon>
        <taxon>Euheterodonta</taxon>
        <taxon>Imparidentia</taxon>
        <taxon>Neoheterodontei</taxon>
        <taxon>Myida</taxon>
        <taxon>Myoidea</taxon>
        <taxon>Myidae</taxon>
        <taxon>Mya</taxon>
    </lineage>
</organism>
<evidence type="ECO:0000256" key="1">
    <source>
        <dbReference type="ARBA" id="ARBA00004123"/>
    </source>
</evidence>
<evidence type="ECO:0000256" key="5">
    <source>
        <dbReference type="ARBA" id="ARBA00023242"/>
    </source>
</evidence>
<feature type="non-terminal residue" evidence="6">
    <location>
        <position position="1"/>
    </location>
</feature>
<keyword evidence="4" id="KW-0963">Cytoplasm</keyword>
<dbReference type="InterPro" id="IPR002848">
    <property type="entry name" value="Translin_fam"/>
</dbReference>
<dbReference type="CDD" id="cd14820">
    <property type="entry name" value="TRAX"/>
    <property type="match status" value="1"/>
</dbReference>
<name>A0ABY7FD35_MYAAR</name>